<organism evidence="1 2">
    <name type="scientific">Streptococcus hyointestinalis</name>
    <dbReference type="NCBI Taxonomy" id="1337"/>
    <lineage>
        <taxon>Bacteria</taxon>
        <taxon>Bacillati</taxon>
        <taxon>Bacillota</taxon>
        <taxon>Bacilli</taxon>
        <taxon>Lactobacillales</taxon>
        <taxon>Streptococcaceae</taxon>
        <taxon>Streptococcus</taxon>
    </lineage>
</organism>
<protein>
    <submittedName>
        <fullName evidence="1">Uncharacterized protein</fullName>
    </submittedName>
</protein>
<sequence length="69" mass="7988">MTIEHLKEDLTSLQIPKGMIEQIVALEDQGNSDMSKQQLLRARGELLNQLHQAQDRLYRLDVIIHNLHS</sequence>
<name>A0A380K6I7_9STRE</name>
<evidence type="ECO:0000313" key="1">
    <source>
        <dbReference type="EMBL" id="SUN60692.1"/>
    </source>
</evidence>
<proteinExistence type="predicted"/>
<evidence type="ECO:0000313" key="2">
    <source>
        <dbReference type="Proteomes" id="UP000254924"/>
    </source>
</evidence>
<dbReference type="EMBL" id="UHFN01000007">
    <property type="protein sequence ID" value="SUN60692.1"/>
    <property type="molecule type" value="Genomic_DNA"/>
</dbReference>
<dbReference type="RefSeq" id="WP_115268871.1">
    <property type="nucleotide sequence ID" value="NZ_JBNPNB010000143.1"/>
</dbReference>
<dbReference type="GeneID" id="78356447"/>
<dbReference type="AlphaFoldDB" id="A0A380K6I7"/>
<reference evidence="1 2" key="1">
    <citation type="submission" date="2018-06" db="EMBL/GenBank/DDBJ databases">
        <authorList>
            <consortium name="Pathogen Informatics"/>
            <person name="Doyle S."/>
        </authorList>
    </citation>
    <scope>NUCLEOTIDE SEQUENCE [LARGE SCALE GENOMIC DNA]</scope>
    <source>
        <strain evidence="1 2">NCTC12224</strain>
    </source>
</reference>
<gene>
    <name evidence="1" type="ORF">NCTC12224_01024</name>
</gene>
<accession>A0A380K6I7</accession>
<keyword evidence="2" id="KW-1185">Reference proteome</keyword>
<dbReference type="Proteomes" id="UP000254924">
    <property type="component" value="Unassembled WGS sequence"/>
</dbReference>